<dbReference type="Pfam" id="PF04500">
    <property type="entry name" value="FLYWCH"/>
    <property type="match status" value="1"/>
</dbReference>
<sequence>MDLVTNKNNALAVLDGFAYRKHKLNNAKTTQYWRCVNVQKGCRGRAVGEAGSREVRITQDHSDGCGAFENGVSLELRKLRTSRKASCANTGTRGSPVREVVSQEVAAASLSEDFSRNMSQQQDRQLQDTSWRLSESWRNAGFRDDQCSRNHYLAPHLARMQSCQPQRSQSRGANLSLSLFLVFVE</sequence>
<evidence type="ECO:0000256" key="2">
    <source>
        <dbReference type="ARBA" id="ARBA00022771"/>
    </source>
</evidence>
<reference evidence="5 6" key="2">
    <citation type="journal article" date="2019" name="G3 (Bethesda)">
        <title>Hybrid Assembly of the Genome of the Entomopathogenic Nematode Steinernema carpocapsae Identifies the X-Chromosome.</title>
        <authorList>
            <person name="Serra L."/>
            <person name="Macchietto M."/>
            <person name="Macias-Munoz A."/>
            <person name="McGill C.J."/>
            <person name="Rodriguez I.M."/>
            <person name="Rodriguez B."/>
            <person name="Murad R."/>
            <person name="Mortazavi A."/>
        </authorList>
    </citation>
    <scope>NUCLEOTIDE SEQUENCE [LARGE SCALE GENOMIC DNA]</scope>
    <source>
        <strain evidence="5 6">ALL</strain>
    </source>
</reference>
<proteinExistence type="predicted"/>
<dbReference type="Gene3D" id="2.20.25.240">
    <property type="match status" value="1"/>
</dbReference>
<comment type="caution">
    <text evidence="5">The sequence shown here is derived from an EMBL/GenBank/DDBJ whole genome shotgun (WGS) entry which is preliminary data.</text>
</comment>
<evidence type="ECO:0000259" key="4">
    <source>
        <dbReference type="Pfam" id="PF04500"/>
    </source>
</evidence>
<feature type="domain" description="FLYWCH-type" evidence="4">
    <location>
        <begin position="5"/>
        <end position="61"/>
    </location>
</feature>
<evidence type="ECO:0000313" key="6">
    <source>
        <dbReference type="Proteomes" id="UP000298663"/>
    </source>
</evidence>
<dbReference type="AlphaFoldDB" id="A0A4U5M663"/>
<accession>A0A4U5M663</accession>
<reference evidence="5 6" key="1">
    <citation type="journal article" date="2015" name="Genome Biol.">
        <title>Comparative genomics of Steinernema reveals deeply conserved gene regulatory networks.</title>
        <authorList>
            <person name="Dillman A.R."/>
            <person name="Macchietto M."/>
            <person name="Porter C.F."/>
            <person name="Rogers A."/>
            <person name="Williams B."/>
            <person name="Antoshechkin I."/>
            <person name="Lee M.M."/>
            <person name="Goodwin Z."/>
            <person name="Lu X."/>
            <person name="Lewis E.E."/>
            <person name="Goodrich-Blair H."/>
            <person name="Stock S.P."/>
            <person name="Adams B.J."/>
            <person name="Sternberg P.W."/>
            <person name="Mortazavi A."/>
        </authorList>
    </citation>
    <scope>NUCLEOTIDE SEQUENCE [LARGE SCALE GENOMIC DNA]</scope>
    <source>
        <strain evidence="5 6">ALL</strain>
    </source>
</reference>
<dbReference type="InterPro" id="IPR007588">
    <property type="entry name" value="Znf_FLYWCH"/>
</dbReference>
<keyword evidence="2" id="KW-0863">Zinc-finger</keyword>
<dbReference type="OrthoDB" id="504708at2759"/>
<keyword evidence="3" id="KW-0862">Zinc</keyword>
<keyword evidence="6" id="KW-1185">Reference proteome</keyword>
<keyword evidence="1" id="KW-0479">Metal-binding</keyword>
<dbReference type="Proteomes" id="UP000298663">
    <property type="component" value="Unassembled WGS sequence"/>
</dbReference>
<dbReference type="EMBL" id="AZBU02000009">
    <property type="protein sequence ID" value="TKR64334.1"/>
    <property type="molecule type" value="Genomic_DNA"/>
</dbReference>
<dbReference type="GO" id="GO:0008270">
    <property type="term" value="F:zinc ion binding"/>
    <property type="evidence" value="ECO:0007669"/>
    <property type="project" value="UniProtKB-KW"/>
</dbReference>
<evidence type="ECO:0000256" key="3">
    <source>
        <dbReference type="ARBA" id="ARBA00022833"/>
    </source>
</evidence>
<evidence type="ECO:0000313" key="5">
    <source>
        <dbReference type="EMBL" id="TKR64334.1"/>
    </source>
</evidence>
<evidence type="ECO:0000256" key="1">
    <source>
        <dbReference type="ARBA" id="ARBA00022723"/>
    </source>
</evidence>
<protein>
    <recommendedName>
        <fullName evidence="4">FLYWCH-type domain-containing protein</fullName>
    </recommendedName>
</protein>
<name>A0A4U5M663_STECR</name>
<organism evidence="5 6">
    <name type="scientific">Steinernema carpocapsae</name>
    <name type="common">Entomopathogenic nematode</name>
    <dbReference type="NCBI Taxonomy" id="34508"/>
    <lineage>
        <taxon>Eukaryota</taxon>
        <taxon>Metazoa</taxon>
        <taxon>Ecdysozoa</taxon>
        <taxon>Nematoda</taxon>
        <taxon>Chromadorea</taxon>
        <taxon>Rhabditida</taxon>
        <taxon>Tylenchina</taxon>
        <taxon>Panagrolaimomorpha</taxon>
        <taxon>Strongyloidoidea</taxon>
        <taxon>Steinernematidae</taxon>
        <taxon>Steinernema</taxon>
    </lineage>
</organism>
<gene>
    <name evidence="5" type="ORF">L596_024890</name>
</gene>